<dbReference type="InterPro" id="IPR004360">
    <property type="entry name" value="Glyas_Fos-R_dOase_dom"/>
</dbReference>
<evidence type="ECO:0000313" key="2">
    <source>
        <dbReference type="EMBL" id="SEM68820.1"/>
    </source>
</evidence>
<proteinExistence type="predicted"/>
<dbReference type="Gene3D" id="3.10.180.10">
    <property type="entry name" value="2,3-Dihydroxybiphenyl 1,2-Dioxygenase, domain 1"/>
    <property type="match status" value="1"/>
</dbReference>
<name>A0A1H8ADL9_9RHOB</name>
<protein>
    <submittedName>
        <fullName evidence="2">Glyoxalase/Bleomycin resistance protein/Dioxygenase superfamily protein</fullName>
    </submittedName>
</protein>
<dbReference type="PROSITE" id="PS51819">
    <property type="entry name" value="VOC"/>
    <property type="match status" value="1"/>
</dbReference>
<dbReference type="PANTHER" id="PTHR39175">
    <property type="entry name" value="FAMILY PROTEIN, PUTATIVE (AFU_ORTHOLOGUE AFUA_3G15060)-RELATED"/>
    <property type="match status" value="1"/>
</dbReference>
<dbReference type="PANTHER" id="PTHR39175:SF1">
    <property type="entry name" value="FAMILY PROTEIN, PUTATIVE (AFU_ORTHOLOGUE AFUA_3G15060)-RELATED"/>
    <property type="match status" value="1"/>
</dbReference>
<reference evidence="2 3" key="1">
    <citation type="submission" date="2016-10" db="EMBL/GenBank/DDBJ databases">
        <authorList>
            <person name="de Groot N.N."/>
        </authorList>
    </citation>
    <scope>NUCLEOTIDE SEQUENCE [LARGE SCALE GENOMIC DNA]</scope>
    <source>
        <strain evidence="2 3">CGMCC 1.10836</strain>
    </source>
</reference>
<dbReference type="STRING" id="1077947.SAMN05216227_100196"/>
<dbReference type="AlphaFoldDB" id="A0A1H8ADL9"/>
<keyword evidence="2" id="KW-0560">Oxidoreductase</keyword>
<evidence type="ECO:0000313" key="3">
    <source>
        <dbReference type="Proteomes" id="UP000183002"/>
    </source>
</evidence>
<dbReference type="EMBL" id="FOCO01000001">
    <property type="protein sequence ID" value="SEM68820.1"/>
    <property type="molecule type" value="Genomic_DNA"/>
</dbReference>
<keyword evidence="2" id="KW-0223">Dioxygenase</keyword>
<dbReference type="Pfam" id="PF00903">
    <property type="entry name" value="Glyoxalase"/>
    <property type="match status" value="1"/>
</dbReference>
<dbReference type="SUPFAM" id="SSF54593">
    <property type="entry name" value="Glyoxalase/Bleomycin resistance protein/Dihydroxybiphenyl dioxygenase"/>
    <property type="match status" value="1"/>
</dbReference>
<dbReference type="Proteomes" id="UP000183002">
    <property type="component" value="Unassembled WGS sequence"/>
</dbReference>
<accession>A0A1H8ADL9</accession>
<sequence length="119" mass="13247">MIEGLHHIQLAMPFGGEQRARAFYINILGFTEVEKPTALQGRGGVWFAAADVQLHLGVETPFTAAKKAHPAFRVASLDNTILHLQAQGIAHRWDVDLPAICRIYIDDPFGNRIELLEMT</sequence>
<gene>
    <name evidence="2" type="ORF">SAMN05216227_100196</name>
</gene>
<dbReference type="GO" id="GO:0051213">
    <property type="term" value="F:dioxygenase activity"/>
    <property type="evidence" value="ECO:0007669"/>
    <property type="project" value="UniProtKB-KW"/>
</dbReference>
<keyword evidence="3" id="KW-1185">Reference proteome</keyword>
<dbReference type="InterPro" id="IPR029068">
    <property type="entry name" value="Glyas_Bleomycin-R_OHBP_Dase"/>
</dbReference>
<dbReference type="InterPro" id="IPR037523">
    <property type="entry name" value="VOC_core"/>
</dbReference>
<organism evidence="2 3">
    <name type="scientific">Pseudorhodobacter antarcticus</name>
    <dbReference type="NCBI Taxonomy" id="1077947"/>
    <lineage>
        <taxon>Bacteria</taxon>
        <taxon>Pseudomonadati</taxon>
        <taxon>Pseudomonadota</taxon>
        <taxon>Alphaproteobacteria</taxon>
        <taxon>Rhodobacterales</taxon>
        <taxon>Paracoccaceae</taxon>
        <taxon>Pseudorhodobacter</taxon>
    </lineage>
</organism>
<dbReference type="RefSeq" id="WP_244888648.1">
    <property type="nucleotide sequence ID" value="NZ_FOCO01000001.1"/>
</dbReference>
<evidence type="ECO:0000259" key="1">
    <source>
        <dbReference type="PROSITE" id="PS51819"/>
    </source>
</evidence>
<feature type="domain" description="VOC" evidence="1">
    <location>
        <begin position="4"/>
        <end position="118"/>
    </location>
</feature>